<dbReference type="OrthoDB" id="3872283at2"/>
<dbReference type="Proteomes" id="UP000219565">
    <property type="component" value="Unassembled WGS sequence"/>
</dbReference>
<gene>
    <name evidence="1" type="ORF">SAMN04244553_2689</name>
</gene>
<organism evidence="1 2">
    <name type="scientific">Nocardia amikacinitolerans</name>
    <dbReference type="NCBI Taxonomy" id="756689"/>
    <lineage>
        <taxon>Bacteria</taxon>
        <taxon>Bacillati</taxon>
        <taxon>Actinomycetota</taxon>
        <taxon>Actinomycetes</taxon>
        <taxon>Mycobacteriales</taxon>
        <taxon>Nocardiaceae</taxon>
        <taxon>Nocardia</taxon>
    </lineage>
</organism>
<keyword evidence="2" id="KW-1185">Reference proteome</keyword>
<dbReference type="RefSeq" id="WP_097245137.1">
    <property type="nucleotide sequence ID" value="NZ_OBEG01000002.1"/>
</dbReference>
<name>A0A285L831_9NOCA</name>
<protein>
    <submittedName>
        <fullName evidence="1">YwqJ-like deaminase</fullName>
    </submittedName>
</protein>
<dbReference type="AlphaFoldDB" id="A0A285L831"/>
<accession>A0A285L831</accession>
<reference evidence="1 2" key="1">
    <citation type="submission" date="2017-09" db="EMBL/GenBank/DDBJ databases">
        <authorList>
            <person name="Ehlers B."/>
            <person name="Leendertz F.H."/>
        </authorList>
    </citation>
    <scope>NUCLEOTIDE SEQUENCE [LARGE SCALE GENOMIC DNA]</scope>
    <source>
        <strain evidence="1 2">DSM 45537</strain>
    </source>
</reference>
<sequence length="128" mass="13787">MPDEFPAVASSLLIDGKILSHTSLIGPGQANLHPAISDFIHSLPPGEQSRFSGRCAEAALVSDQLWRLDAERSDGASTTLDQAIPHFEGAVITSRAIREPDNPNHGQTIPPCEACRKLLRKLGVQIIE</sequence>
<dbReference type="InterPro" id="IPR025968">
    <property type="entry name" value="YwqJ_deaminase"/>
</dbReference>
<dbReference type="EMBL" id="OBEG01000002">
    <property type="protein sequence ID" value="SNY81108.1"/>
    <property type="molecule type" value="Genomic_DNA"/>
</dbReference>
<evidence type="ECO:0000313" key="1">
    <source>
        <dbReference type="EMBL" id="SNY81108.1"/>
    </source>
</evidence>
<evidence type="ECO:0000313" key="2">
    <source>
        <dbReference type="Proteomes" id="UP000219565"/>
    </source>
</evidence>
<proteinExistence type="predicted"/>
<dbReference type="Pfam" id="PF14431">
    <property type="entry name" value="YwqJ-deaminase"/>
    <property type="match status" value="1"/>
</dbReference>